<accession>A0AAV7PU54</accession>
<evidence type="ECO:0000256" key="1">
    <source>
        <dbReference type="SAM" id="MobiDB-lite"/>
    </source>
</evidence>
<proteinExistence type="predicted"/>
<evidence type="ECO:0000256" key="2">
    <source>
        <dbReference type="SAM" id="SignalP"/>
    </source>
</evidence>
<organism evidence="3 4">
    <name type="scientific">Pleurodeles waltl</name>
    <name type="common">Iberian ribbed newt</name>
    <dbReference type="NCBI Taxonomy" id="8319"/>
    <lineage>
        <taxon>Eukaryota</taxon>
        <taxon>Metazoa</taxon>
        <taxon>Chordata</taxon>
        <taxon>Craniata</taxon>
        <taxon>Vertebrata</taxon>
        <taxon>Euteleostomi</taxon>
        <taxon>Amphibia</taxon>
        <taxon>Batrachia</taxon>
        <taxon>Caudata</taxon>
        <taxon>Salamandroidea</taxon>
        <taxon>Salamandridae</taxon>
        <taxon>Pleurodelinae</taxon>
        <taxon>Pleurodeles</taxon>
    </lineage>
</organism>
<sequence>MVLYMRQLRGRAAAFFATVFKVAALLATSPSTPLPPSTNVSCSGLRGLAQLRRQGPLLMPPLSSHRKSPPASQQSSPSCSLCLLSQTPPMIFVASNMPKLPRPCSPTHCELGRQRLPLFYLRSGHLVEEPGLTQEPYCLIHFRL</sequence>
<evidence type="ECO:0008006" key="5">
    <source>
        <dbReference type="Google" id="ProtNLM"/>
    </source>
</evidence>
<keyword evidence="2" id="KW-0732">Signal</keyword>
<feature type="region of interest" description="Disordered" evidence="1">
    <location>
        <begin position="58"/>
        <end position="78"/>
    </location>
</feature>
<feature type="chain" id="PRO_5043350221" description="Secreted protein" evidence="2">
    <location>
        <begin position="25"/>
        <end position="144"/>
    </location>
</feature>
<name>A0AAV7PU54_PLEWA</name>
<reference evidence="3" key="1">
    <citation type="journal article" date="2022" name="bioRxiv">
        <title>Sequencing and chromosome-scale assembly of the giantPleurodeles waltlgenome.</title>
        <authorList>
            <person name="Brown T."/>
            <person name="Elewa A."/>
            <person name="Iarovenko S."/>
            <person name="Subramanian E."/>
            <person name="Araus A.J."/>
            <person name="Petzold A."/>
            <person name="Susuki M."/>
            <person name="Suzuki K.-i.T."/>
            <person name="Hayashi T."/>
            <person name="Toyoda A."/>
            <person name="Oliveira C."/>
            <person name="Osipova E."/>
            <person name="Leigh N.D."/>
            <person name="Simon A."/>
            <person name="Yun M.H."/>
        </authorList>
    </citation>
    <scope>NUCLEOTIDE SEQUENCE</scope>
    <source>
        <strain evidence="3">20211129_DDA</strain>
        <tissue evidence="3">Liver</tissue>
    </source>
</reference>
<feature type="compositionally biased region" description="Low complexity" evidence="1">
    <location>
        <begin position="69"/>
        <end position="78"/>
    </location>
</feature>
<gene>
    <name evidence="3" type="ORF">NDU88_009766</name>
</gene>
<protein>
    <recommendedName>
        <fullName evidence="5">Secreted protein</fullName>
    </recommendedName>
</protein>
<keyword evidence="4" id="KW-1185">Reference proteome</keyword>
<evidence type="ECO:0000313" key="3">
    <source>
        <dbReference type="EMBL" id="KAJ1131429.1"/>
    </source>
</evidence>
<evidence type="ECO:0000313" key="4">
    <source>
        <dbReference type="Proteomes" id="UP001066276"/>
    </source>
</evidence>
<dbReference type="Proteomes" id="UP001066276">
    <property type="component" value="Chromosome 7"/>
</dbReference>
<dbReference type="EMBL" id="JANPWB010000011">
    <property type="protein sequence ID" value="KAJ1131429.1"/>
    <property type="molecule type" value="Genomic_DNA"/>
</dbReference>
<dbReference type="AlphaFoldDB" id="A0AAV7PU54"/>
<feature type="signal peptide" evidence="2">
    <location>
        <begin position="1"/>
        <end position="24"/>
    </location>
</feature>
<comment type="caution">
    <text evidence="3">The sequence shown here is derived from an EMBL/GenBank/DDBJ whole genome shotgun (WGS) entry which is preliminary data.</text>
</comment>